<evidence type="ECO:0000313" key="1">
    <source>
        <dbReference type="EMBL" id="MFC7439568.1"/>
    </source>
</evidence>
<dbReference type="Proteomes" id="UP001596500">
    <property type="component" value="Unassembled WGS sequence"/>
</dbReference>
<evidence type="ECO:0000313" key="2">
    <source>
        <dbReference type="Proteomes" id="UP001596500"/>
    </source>
</evidence>
<comment type="caution">
    <text evidence="1">The sequence shown here is derived from an EMBL/GenBank/DDBJ whole genome shotgun (WGS) entry which is preliminary data.</text>
</comment>
<gene>
    <name evidence="1" type="ORF">ACFQNG_00070</name>
</gene>
<name>A0ABW2RF13_9BACL</name>
<accession>A0ABW2RF13</accession>
<dbReference type="EMBL" id="JBHTBW010000001">
    <property type="protein sequence ID" value="MFC7439568.1"/>
    <property type="molecule type" value="Genomic_DNA"/>
</dbReference>
<organism evidence="1 2">
    <name type="scientific">Laceyella putida</name>
    <dbReference type="NCBI Taxonomy" id="110101"/>
    <lineage>
        <taxon>Bacteria</taxon>
        <taxon>Bacillati</taxon>
        <taxon>Bacillota</taxon>
        <taxon>Bacilli</taxon>
        <taxon>Bacillales</taxon>
        <taxon>Thermoactinomycetaceae</taxon>
        <taxon>Laceyella</taxon>
    </lineage>
</organism>
<proteinExistence type="predicted"/>
<dbReference type="RefSeq" id="WP_379862753.1">
    <property type="nucleotide sequence ID" value="NZ_JBHTBW010000001.1"/>
</dbReference>
<keyword evidence="2" id="KW-1185">Reference proteome</keyword>
<sequence length="43" mass="5104">MLNWIQKIAIRFGWKCPANCGFTMEDGKGRRCPYCHWDLVETK</sequence>
<protein>
    <submittedName>
        <fullName evidence="1">Uncharacterized protein</fullName>
    </submittedName>
</protein>
<reference evidence="2" key="1">
    <citation type="journal article" date="2019" name="Int. J. Syst. Evol. Microbiol.">
        <title>The Global Catalogue of Microorganisms (GCM) 10K type strain sequencing project: providing services to taxonomists for standard genome sequencing and annotation.</title>
        <authorList>
            <consortium name="The Broad Institute Genomics Platform"/>
            <consortium name="The Broad Institute Genome Sequencing Center for Infectious Disease"/>
            <person name="Wu L."/>
            <person name="Ma J."/>
        </authorList>
    </citation>
    <scope>NUCLEOTIDE SEQUENCE [LARGE SCALE GENOMIC DNA]</scope>
    <source>
        <strain evidence="2">CGMCC 1.12942</strain>
    </source>
</reference>